<dbReference type="GO" id="GO:0004129">
    <property type="term" value="F:cytochrome-c oxidase activity"/>
    <property type="evidence" value="ECO:0007669"/>
    <property type="project" value="InterPro"/>
</dbReference>
<dbReference type="EMBL" id="SKFG01000030">
    <property type="protein sequence ID" value="TCZ73782.1"/>
    <property type="molecule type" value="Genomic_DNA"/>
</dbReference>
<evidence type="ECO:0000313" key="4">
    <source>
        <dbReference type="Proteomes" id="UP000295418"/>
    </source>
</evidence>
<dbReference type="RefSeq" id="WP_132419983.1">
    <property type="nucleotide sequence ID" value="NZ_SKFG01000030.1"/>
</dbReference>
<gene>
    <name evidence="3" type="ORF">E0485_20750</name>
</gene>
<keyword evidence="1" id="KW-0732">Signal</keyword>
<protein>
    <submittedName>
        <fullName evidence="3">Cytochrome C oxidase subunit II</fullName>
    </submittedName>
</protein>
<proteinExistence type="predicted"/>
<feature type="chain" id="PRO_5039519139" evidence="1">
    <location>
        <begin position="22"/>
        <end position="126"/>
    </location>
</feature>
<dbReference type="InterPro" id="IPR008972">
    <property type="entry name" value="Cupredoxin"/>
</dbReference>
<name>A0A4V2WN14_9BACL</name>
<feature type="domain" description="Cytochrome oxidase subunit II copper A binding" evidence="2">
    <location>
        <begin position="34"/>
        <end position="126"/>
    </location>
</feature>
<dbReference type="Gene3D" id="2.60.40.420">
    <property type="entry name" value="Cupredoxins - blue copper proteins"/>
    <property type="match status" value="1"/>
</dbReference>
<evidence type="ECO:0000256" key="1">
    <source>
        <dbReference type="SAM" id="SignalP"/>
    </source>
</evidence>
<dbReference type="OrthoDB" id="279535at2"/>
<organism evidence="3 4">
    <name type="scientific">Paenibacillus albiflavus</name>
    <dbReference type="NCBI Taxonomy" id="2545760"/>
    <lineage>
        <taxon>Bacteria</taxon>
        <taxon>Bacillati</taxon>
        <taxon>Bacillota</taxon>
        <taxon>Bacilli</taxon>
        <taxon>Bacillales</taxon>
        <taxon>Paenibacillaceae</taxon>
        <taxon>Paenibacillus</taxon>
    </lineage>
</organism>
<feature type="signal peptide" evidence="1">
    <location>
        <begin position="1"/>
        <end position="21"/>
    </location>
</feature>
<sequence length="126" mass="13240">MKKLWTLLLGAAIMLSLTACGDGGAPKFSETTDSAKSAVTVVATNWKLDQQEYKVKKGEPFTLTLDVQEGVHGIKLEGLSGSLAGKKGSPSTKTIIANEAGSYLITCNVSCGQGHSDMKARLIVEP</sequence>
<dbReference type="Proteomes" id="UP000295418">
    <property type="component" value="Unassembled WGS sequence"/>
</dbReference>
<dbReference type="SUPFAM" id="SSF49503">
    <property type="entry name" value="Cupredoxins"/>
    <property type="match status" value="1"/>
</dbReference>
<reference evidence="3 4" key="1">
    <citation type="submission" date="2019-03" db="EMBL/GenBank/DDBJ databases">
        <authorList>
            <person name="Kim M.K.M."/>
        </authorList>
    </citation>
    <scope>NUCLEOTIDE SEQUENCE [LARGE SCALE GENOMIC DNA]</scope>
    <source>
        <strain evidence="3 4">18JY21-1</strain>
    </source>
</reference>
<dbReference type="GO" id="GO:0016020">
    <property type="term" value="C:membrane"/>
    <property type="evidence" value="ECO:0007669"/>
    <property type="project" value="InterPro"/>
</dbReference>
<accession>A0A4V2WN14</accession>
<keyword evidence="4" id="KW-1185">Reference proteome</keyword>
<dbReference type="InterPro" id="IPR002429">
    <property type="entry name" value="CcO_II-like_C"/>
</dbReference>
<comment type="caution">
    <text evidence="3">The sequence shown here is derived from an EMBL/GenBank/DDBJ whole genome shotgun (WGS) entry which is preliminary data.</text>
</comment>
<dbReference type="PROSITE" id="PS51257">
    <property type="entry name" value="PROKAR_LIPOPROTEIN"/>
    <property type="match status" value="1"/>
</dbReference>
<evidence type="ECO:0000259" key="2">
    <source>
        <dbReference type="PROSITE" id="PS50857"/>
    </source>
</evidence>
<dbReference type="AlphaFoldDB" id="A0A4V2WN14"/>
<evidence type="ECO:0000313" key="3">
    <source>
        <dbReference type="EMBL" id="TCZ73782.1"/>
    </source>
</evidence>
<dbReference type="PROSITE" id="PS50857">
    <property type="entry name" value="COX2_CUA"/>
    <property type="match status" value="1"/>
</dbReference>
<dbReference type="GO" id="GO:0005507">
    <property type="term" value="F:copper ion binding"/>
    <property type="evidence" value="ECO:0007669"/>
    <property type="project" value="InterPro"/>
</dbReference>